<sequence>MPQQPDDPPQLACDSAPNIGLRPTRALSAAPNWTVRGNITVDLRRSHPTFGLLSPAWSKRYERKQRMISRKLVNNLSIPPLATGLSNAGPLNWKKHIHPEGAAYFRQERVGKVDVFTDTNLEDSQKCGAIPDFIEWFDGFVSTHDLRLGQRTELVLELDGGKCRYYLADPENKTIFWLDTYQADDLETSQAVQSATTHAHIQLELESQYWYGCYPNTGESSQMSATLQYHCFLFPNTRKIEQELINNLRDTVVYARHAVSMSKYSTVESTEDQLKVMLEVISTAEKYINELAPGVMSALSKSMYLRDHHRFLNFHGQPFARLRRDQAVYEDTPTSRQVSYTFKLLSPVLFFAPQFHLEILRDMCVDKILYASVVAETSESLNDEWKGLVLNANVLLNASVALSGRTSVGSVVQISGYVAIAMSAGSIILGLILVRRNKIKKKDQLKHAVGASFFEKTS</sequence>
<proteinExistence type="predicted"/>
<dbReference type="EMBL" id="KL198006">
    <property type="protein sequence ID" value="KDQ30095.1"/>
    <property type="molecule type" value="Genomic_DNA"/>
</dbReference>
<reference evidence="3" key="1">
    <citation type="journal article" date="2014" name="Proc. Natl. Acad. Sci. U.S.A.">
        <title>Extensive sampling of basidiomycete genomes demonstrates inadequacy of the white-rot/brown-rot paradigm for wood decay fungi.</title>
        <authorList>
            <person name="Riley R."/>
            <person name="Salamov A.A."/>
            <person name="Brown D.W."/>
            <person name="Nagy L.G."/>
            <person name="Floudas D."/>
            <person name="Held B.W."/>
            <person name="Levasseur A."/>
            <person name="Lombard V."/>
            <person name="Morin E."/>
            <person name="Otillar R."/>
            <person name="Lindquist E.A."/>
            <person name="Sun H."/>
            <person name="LaButti K.M."/>
            <person name="Schmutz J."/>
            <person name="Jabbour D."/>
            <person name="Luo H."/>
            <person name="Baker S.E."/>
            <person name="Pisabarro A.G."/>
            <person name="Walton J.D."/>
            <person name="Blanchette R.A."/>
            <person name="Henrissat B."/>
            <person name="Martin F."/>
            <person name="Cullen D."/>
            <person name="Hibbett D.S."/>
            <person name="Grigoriev I.V."/>
        </authorList>
    </citation>
    <scope>NUCLEOTIDE SEQUENCE [LARGE SCALE GENOMIC DNA]</scope>
    <source>
        <strain evidence="3">PC15</strain>
    </source>
</reference>
<evidence type="ECO:0000256" key="1">
    <source>
        <dbReference type="SAM" id="Phobius"/>
    </source>
</evidence>
<keyword evidence="1" id="KW-1133">Transmembrane helix</keyword>
<dbReference type="HOGENOM" id="CLU_027667_0_0_1"/>
<evidence type="ECO:0000313" key="3">
    <source>
        <dbReference type="Proteomes" id="UP000027073"/>
    </source>
</evidence>
<gene>
    <name evidence="2" type="ORF">PLEOSDRAFT_1101114</name>
</gene>
<organism evidence="2 3">
    <name type="scientific">Pleurotus ostreatus (strain PC15)</name>
    <name type="common">Oyster mushroom</name>
    <dbReference type="NCBI Taxonomy" id="1137138"/>
    <lineage>
        <taxon>Eukaryota</taxon>
        <taxon>Fungi</taxon>
        <taxon>Dikarya</taxon>
        <taxon>Basidiomycota</taxon>
        <taxon>Agaricomycotina</taxon>
        <taxon>Agaricomycetes</taxon>
        <taxon>Agaricomycetidae</taxon>
        <taxon>Agaricales</taxon>
        <taxon>Pleurotineae</taxon>
        <taxon>Pleurotaceae</taxon>
        <taxon>Pleurotus</taxon>
    </lineage>
</organism>
<dbReference type="VEuPathDB" id="FungiDB:PLEOSDRAFT_1101114"/>
<name>A0A067NSV9_PLEO1</name>
<keyword evidence="1" id="KW-0812">Transmembrane</keyword>
<accession>A0A067NSV9</accession>
<dbReference type="Proteomes" id="UP000027073">
    <property type="component" value="Unassembled WGS sequence"/>
</dbReference>
<dbReference type="InParanoid" id="A0A067NSV9"/>
<feature type="transmembrane region" description="Helical" evidence="1">
    <location>
        <begin position="414"/>
        <end position="434"/>
    </location>
</feature>
<dbReference type="AlphaFoldDB" id="A0A067NSV9"/>
<evidence type="ECO:0000313" key="2">
    <source>
        <dbReference type="EMBL" id="KDQ30095.1"/>
    </source>
</evidence>
<protein>
    <submittedName>
        <fullName evidence="2">Uncharacterized protein</fullName>
    </submittedName>
</protein>
<dbReference type="OrthoDB" id="2657661at2759"/>
<keyword evidence="1" id="KW-0472">Membrane</keyword>